<organism evidence="5">
    <name type="scientific">Guillardia theta (strain CCMP2712)</name>
    <name type="common">Cryptophyte</name>
    <dbReference type="NCBI Taxonomy" id="905079"/>
    <lineage>
        <taxon>Eukaryota</taxon>
        <taxon>Cryptophyceae</taxon>
        <taxon>Pyrenomonadales</taxon>
        <taxon>Geminigeraceae</taxon>
        <taxon>Guillardia</taxon>
    </lineage>
</organism>
<dbReference type="GeneID" id="17297778"/>
<reference evidence="5 7" key="1">
    <citation type="journal article" date="2012" name="Nature">
        <title>Algal genomes reveal evolutionary mosaicism and the fate of nucleomorphs.</title>
        <authorList>
            <consortium name="DOE Joint Genome Institute"/>
            <person name="Curtis B.A."/>
            <person name="Tanifuji G."/>
            <person name="Burki F."/>
            <person name="Gruber A."/>
            <person name="Irimia M."/>
            <person name="Maruyama S."/>
            <person name="Arias M.C."/>
            <person name="Ball S.G."/>
            <person name="Gile G.H."/>
            <person name="Hirakawa Y."/>
            <person name="Hopkins J.F."/>
            <person name="Kuo A."/>
            <person name="Rensing S.A."/>
            <person name="Schmutz J."/>
            <person name="Symeonidi A."/>
            <person name="Elias M."/>
            <person name="Eveleigh R.J."/>
            <person name="Herman E.K."/>
            <person name="Klute M.J."/>
            <person name="Nakayama T."/>
            <person name="Obornik M."/>
            <person name="Reyes-Prieto A."/>
            <person name="Armbrust E.V."/>
            <person name="Aves S.J."/>
            <person name="Beiko R.G."/>
            <person name="Coutinho P."/>
            <person name="Dacks J.B."/>
            <person name="Durnford D.G."/>
            <person name="Fast N.M."/>
            <person name="Green B.R."/>
            <person name="Grisdale C.J."/>
            <person name="Hempel F."/>
            <person name="Henrissat B."/>
            <person name="Hoppner M.P."/>
            <person name="Ishida K."/>
            <person name="Kim E."/>
            <person name="Koreny L."/>
            <person name="Kroth P.G."/>
            <person name="Liu Y."/>
            <person name="Malik S.B."/>
            <person name="Maier U.G."/>
            <person name="McRose D."/>
            <person name="Mock T."/>
            <person name="Neilson J.A."/>
            <person name="Onodera N.T."/>
            <person name="Poole A.M."/>
            <person name="Pritham E.J."/>
            <person name="Richards T.A."/>
            <person name="Rocap G."/>
            <person name="Roy S.W."/>
            <person name="Sarai C."/>
            <person name="Schaack S."/>
            <person name="Shirato S."/>
            <person name="Slamovits C.H."/>
            <person name="Spencer D.F."/>
            <person name="Suzuki S."/>
            <person name="Worden A.Z."/>
            <person name="Zauner S."/>
            <person name="Barry K."/>
            <person name="Bell C."/>
            <person name="Bharti A.K."/>
            <person name="Crow J.A."/>
            <person name="Grimwood J."/>
            <person name="Kramer R."/>
            <person name="Lindquist E."/>
            <person name="Lucas S."/>
            <person name="Salamov A."/>
            <person name="McFadden G.I."/>
            <person name="Lane C.E."/>
            <person name="Keeling P.J."/>
            <person name="Gray M.W."/>
            <person name="Grigoriev I.V."/>
            <person name="Archibald J.M."/>
        </authorList>
    </citation>
    <scope>NUCLEOTIDE SEQUENCE</scope>
    <source>
        <strain evidence="5 7">CCMP2712</strain>
    </source>
</reference>
<dbReference type="OMA" id="QIWVALP"/>
<dbReference type="AlphaFoldDB" id="L1IXS3"/>
<dbReference type="InterPro" id="IPR011051">
    <property type="entry name" value="RmlC_Cupin_sf"/>
</dbReference>
<dbReference type="Pfam" id="PF02678">
    <property type="entry name" value="Pirin"/>
    <property type="match status" value="1"/>
</dbReference>
<dbReference type="Pfam" id="PF05726">
    <property type="entry name" value="Pirin_C"/>
    <property type="match status" value="1"/>
</dbReference>
<protein>
    <recommendedName>
        <fullName evidence="8">Pirin</fullName>
    </recommendedName>
</protein>
<gene>
    <name evidence="5" type="ORF">GUITHDRAFT_159906</name>
</gene>
<dbReference type="RefSeq" id="XP_005828016.1">
    <property type="nucleotide sequence ID" value="XM_005827959.1"/>
</dbReference>
<dbReference type="SUPFAM" id="SSF51182">
    <property type="entry name" value="RmlC-like cupins"/>
    <property type="match status" value="1"/>
</dbReference>
<feature type="domain" description="Pirin N-terminal" evidence="3">
    <location>
        <begin position="51"/>
        <end position="135"/>
    </location>
</feature>
<accession>L1IXS3</accession>
<evidence type="ECO:0000256" key="2">
    <source>
        <dbReference type="RuleBase" id="RU003457"/>
    </source>
</evidence>
<dbReference type="OrthoDB" id="198735at2759"/>
<dbReference type="KEGG" id="gtt:GUITHDRAFT_159906"/>
<evidence type="ECO:0000259" key="4">
    <source>
        <dbReference type="Pfam" id="PF05726"/>
    </source>
</evidence>
<reference evidence="6" key="3">
    <citation type="submission" date="2015-06" db="UniProtKB">
        <authorList>
            <consortium name="EnsemblProtists"/>
        </authorList>
    </citation>
    <scope>IDENTIFICATION</scope>
</reference>
<sequence length="324" mass="36008">MSNAVKSVSALGFPFKTPDPFLFCVYHKDNYPAGDEKMQAPRMGNGADFDWNQPYRMYHGDRIPGFPQHPHRGFETLTATLEGLVDHSDSSGCAGRYGQGDLQWMTAGRGVVHGEMFPLVNKDKPNTLRLFQIWLNLPAKDKMVPPAFVMHWAEQVPKLTRDGVNLIVFAGEFEDKKGLPPPQHSWASNAANDVTVWLIELEPGSSFVIPPSKIGSEANRALYFVEGTSIDVCGKSVTAKSTIMLDASKEASLKGRPIGEPVVQHGPFVMNTQAEIQQAFMDYRKTEFGGWPWPQDAMVFPRDKGRFALFKDKEETPPSQCSSS</sequence>
<evidence type="ECO:0000313" key="5">
    <source>
        <dbReference type="EMBL" id="EKX41036.1"/>
    </source>
</evidence>
<dbReference type="InterPro" id="IPR014710">
    <property type="entry name" value="RmlC-like_jellyroll"/>
</dbReference>
<reference evidence="7" key="2">
    <citation type="submission" date="2012-11" db="EMBL/GenBank/DDBJ databases">
        <authorList>
            <person name="Kuo A."/>
            <person name="Curtis B.A."/>
            <person name="Tanifuji G."/>
            <person name="Burki F."/>
            <person name="Gruber A."/>
            <person name="Irimia M."/>
            <person name="Maruyama S."/>
            <person name="Arias M.C."/>
            <person name="Ball S.G."/>
            <person name="Gile G.H."/>
            <person name="Hirakawa Y."/>
            <person name="Hopkins J.F."/>
            <person name="Rensing S.A."/>
            <person name="Schmutz J."/>
            <person name="Symeonidi A."/>
            <person name="Elias M."/>
            <person name="Eveleigh R.J."/>
            <person name="Herman E.K."/>
            <person name="Klute M.J."/>
            <person name="Nakayama T."/>
            <person name="Obornik M."/>
            <person name="Reyes-Prieto A."/>
            <person name="Armbrust E.V."/>
            <person name="Aves S.J."/>
            <person name="Beiko R.G."/>
            <person name="Coutinho P."/>
            <person name="Dacks J.B."/>
            <person name="Durnford D.G."/>
            <person name="Fast N.M."/>
            <person name="Green B.R."/>
            <person name="Grisdale C."/>
            <person name="Hempe F."/>
            <person name="Henrissat B."/>
            <person name="Hoppner M.P."/>
            <person name="Ishida K.-I."/>
            <person name="Kim E."/>
            <person name="Koreny L."/>
            <person name="Kroth P.G."/>
            <person name="Liu Y."/>
            <person name="Malik S.-B."/>
            <person name="Maier U.G."/>
            <person name="McRose D."/>
            <person name="Mock T."/>
            <person name="Neilson J.A."/>
            <person name="Onodera N.T."/>
            <person name="Poole A.M."/>
            <person name="Pritham E.J."/>
            <person name="Richards T.A."/>
            <person name="Rocap G."/>
            <person name="Roy S.W."/>
            <person name="Sarai C."/>
            <person name="Schaack S."/>
            <person name="Shirato S."/>
            <person name="Slamovits C.H."/>
            <person name="Spencer D.F."/>
            <person name="Suzuki S."/>
            <person name="Worden A.Z."/>
            <person name="Zauner S."/>
            <person name="Barry K."/>
            <person name="Bell C."/>
            <person name="Bharti A.K."/>
            <person name="Crow J.A."/>
            <person name="Grimwood J."/>
            <person name="Kramer R."/>
            <person name="Lindquist E."/>
            <person name="Lucas S."/>
            <person name="Salamov A."/>
            <person name="McFadden G.I."/>
            <person name="Lane C.E."/>
            <person name="Keeling P.J."/>
            <person name="Gray M.W."/>
            <person name="Grigoriev I.V."/>
            <person name="Archibald J.M."/>
        </authorList>
    </citation>
    <scope>NUCLEOTIDE SEQUENCE</scope>
    <source>
        <strain evidence="7">CCMP2712</strain>
    </source>
</reference>
<dbReference type="HOGENOM" id="CLU_833215_0_0_1"/>
<dbReference type="EnsemblProtists" id="EKX41036">
    <property type="protein sequence ID" value="EKX41036"/>
    <property type="gene ID" value="GUITHDRAFT_159906"/>
</dbReference>
<dbReference type="STRING" id="905079.L1IXS3"/>
<proteinExistence type="inferred from homology"/>
<dbReference type="InterPro" id="IPR003829">
    <property type="entry name" value="Pirin_N_dom"/>
</dbReference>
<evidence type="ECO:0000313" key="7">
    <source>
        <dbReference type="Proteomes" id="UP000011087"/>
    </source>
</evidence>
<evidence type="ECO:0000256" key="1">
    <source>
        <dbReference type="ARBA" id="ARBA00008416"/>
    </source>
</evidence>
<dbReference type="PaxDb" id="55529-EKX41036"/>
<evidence type="ECO:0008006" key="8">
    <source>
        <dbReference type="Google" id="ProtNLM"/>
    </source>
</evidence>
<dbReference type="eggNOG" id="ENOG502QQ5A">
    <property type="taxonomic scope" value="Eukaryota"/>
</dbReference>
<name>L1IXS3_GUITC</name>
<dbReference type="InterPro" id="IPR012093">
    <property type="entry name" value="Pirin"/>
</dbReference>
<feature type="domain" description="Pirin C-terminal" evidence="4">
    <location>
        <begin position="199"/>
        <end position="289"/>
    </location>
</feature>
<evidence type="ECO:0000313" key="6">
    <source>
        <dbReference type="EnsemblProtists" id="EKX41036"/>
    </source>
</evidence>
<comment type="similarity">
    <text evidence="1 2">Belongs to the pirin family.</text>
</comment>
<dbReference type="PANTHER" id="PTHR13903">
    <property type="entry name" value="PIRIN-RELATED"/>
    <property type="match status" value="1"/>
</dbReference>
<dbReference type="InterPro" id="IPR008778">
    <property type="entry name" value="Pirin_C_dom"/>
</dbReference>
<dbReference type="EMBL" id="JH993026">
    <property type="protein sequence ID" value="EKX41036.1"/>
    <property type="molecule type" value="Genomic_DNA"/>
</dbReference>
<keyword evidence="7" id="KW-1185">Reference proteome</keyword>
<dbReference type="CDD" id="cd02909">
    <property type="entry name" value="cupin_pirin_N"/>
    <property type="match status" value="1"/>
</dbReference>
<dbReference type="Proteomes" id="UP000011087">
    <property type="component" value="Unassembled WGS sequence"/>
</dbReference>
<dbReference type="Gene3D" id="2.60.120.10">
    <property type="entry name" value="Jelly Rolls"/>
    <property type="match status" value="2"/>
</dbReference>
<evidence type="ECO:0000259" key="3">
    <source>
        <dbReference type="Pfam" id="PF02678"/>
    </source>
</evidence>
<dbReference type="PANTHER" id="PTHR13903:SF8">
    <property type="entry name" value="PIRIN"/>
    <property type="match status" value="1"/>
</dbReference>